<comment type="caution">
    <text evidence="3">The sequence shown here is derived from an EMBL/GenBank/DDBJ whole genome shotgun (WGS) entry which is preliminary data.</text>
</comment>
<name>A0A286UG57_9AGAM</name>
<feature type="compositionally biased region" description="Basic and acidic residues" evidence="1">
    <location>
        <begin position="167"/>
        <end position="190"/>
    </location>
</feature>
<feature type="region of interest" description="Disordered" evidence="1">
    <location>
        <begin position="248"/>
        <end position="331"/>
    </location>
</feature>
<feature type="compositionally biased region" description="Polar residues" evidence="1">
    <location>
        <begin position="196"/>
        <end position="215"/>
    </location>
</feature>
<feature type="region of interest" description="Disordered" evidence="1">
    <location>
        <begin position="167"/>
        <end position="226"/>
    </location>
</feature>
<keyword evidence="4" id="KW-1185">Reference proteome</keyword>
<dbReference type="EMBL" id="NBII01000005">
    <property type="protein sequence ID" value="PAV18581.1"/>
    <property type="molecule type" value="Genomic_DNA"/>
</dbReference>
<evidence type="ECO:0000313" key="4">
    <source>
        <dbReference type="Proteomes" id="UP000217199"/>
    </source>
</evidence>
<sequence length="331" mass="36544">MPVTRRQPTDTLSDKQLGPKEQVLDDATVEFVHVSTNSPSTDKERNLVYTIRVNRKNVDHNKQSLLPSSYGCESSESLTLLDVLGLNEQSVRRRWNVLNVMKRAEHSGNLPAIDSLTEPGILATSQTKTLYRRDPSLPSFFIPVIAVIGALAFLGIILRVANETCKNARETSDRNRNRQEFENWDRERERRRGRNLPSSSNCEGSDRTTTTNERSSVPVAPGTAPTTVPDVAVLMQHISYLEAQVTNMRQQQGTHPQDEGSEYGNHSLPPLPSLPLDSELRPGAEPQTSGGVGGGGDELFPAPIVRRDEPSVPAEGPPPSYREVATPIPRK</sequence>
<evidence type="ECO:0000256" key="2">
    <source>
        <dbReference type="SAM" id="Phobius"/>
    </source>
</evidence>
<dbReference type="InParanoid" id="A0A286UG57"/>
<dbReference type="AlphaFoldDB" id="A0A286UG57"/>
<accession>A0A286UG57</accession>
<feature type="compositionally biased region" description="Low complexity" evidence="1">
    <location>
        <begin position="217"/>
        <end position="226"/>
    </location>
</feature>
<feature type="transmembrane region" description="Helical" evidence="2">
    <location>
        <begin position="140"/>
        <end position="161"/>
    </location>
</feature>
<protein>
    <submittedName>
        <fullName evidence="3">Uncharacterized protein</fullName>
    </submittedName>
</protein>
<organism evidence="3 4">
    <name type="scientific">Pyrrhoderma noxium</name>
    <dbReference type="NCBI Taxonomy" id="2282107"/>
    <lineage>
        <taxon>Eukaryota</taxon>
        <taxon>Fungi</taxon>
        <taxon>Dikarya</taxon>
        <taxon>Basidiomycota</taxon>
        <taxon>Agaricomycotina</taxon>
        <taxon>Agaricomycetes</taxon>
        <taxon>Hymenochaetales</taxon>
        <taxon>Hymenochaetaceae</taxon>
        <taxon>Pyrrhoderma</taxon>
    </lineage>
</organism>
<dbReference type="Proteomes" id="UP000217199">
    <property type="component" value="Unassembled WGS sequence"/>
</dbReference>
<evidence type="ECO:0000313" key="3">
    <source>
        <dbReference type="EMBL" id="PAV18581.1"/>
    </source>
</evidence>
<keyword evidence="2" id="KW-1133">Transmembrane helix</keyword>
<keyword evidence="2" id="KW-0812">Transmembrane</keyword>
<keyword evidence="2" id="KW-0472">Membrane</keyword>
<gene>
    <name evidence="3" type="ORF">PNOK_0542300</name>
</gene>
<reference evidence="3 4" key="1">
    <citation type="journal article" date="2017" name="Mol. Ecol.">
        <title>Comparative and population genomic landscape of Phellinus noxius: A hypervariable fungus causing root rot in trees.</title>
        <authorList>
            <person name="Chung C.L."/>
            <person name="Lee T.J."/>
            <person name="Akiba M."/>
            <person name="Lee H.H."/>
            <person name="Kuo T.H."/>
            <person name="Liu D."/>
            <person name="Ke H.M."/>
            <person name="Yokoi T."/>
            <person name="Roa M.B."/>
            <person name="Lu M.J."/>
            <person name="Chang Y.Y."/>
            <person name="Ann P.J."/>
            <person name="Tsai J.N."/>
            <person name="Chen C.Y."/>
            <person name="Tzean S.S."/>
            <person name="Ota Y."/>
            <person name="Hattori T."/>
            <person name="Sahashi N."/>
            <person name="Liou R.F."/>
            <person name="Kikuchi T."/>
            <person name="Tsai I.J."/>
        </authorList>
    </citation>
    <scope>NUCLEOTIDE SEQUENCE [LARGE SCALE GENOMIC DNA]</scope>
    <source>
        <strain evidence="3 4">FFPRI411160</strain>
    </source>
</reference>
<proteinExistence type="predicted"/>
<evidence type="ECO:0000256" key="1">
    <source>
        <dbReference type="SAM" id="MobiDB-lite"/>
    </source>
</evidence>